<evidence type="ECO:0000256" key="1">
    <source>
        <dbReference type="ARBA" id="ARBA00004123"/>
    </source>
</evidence>
<keyword evidence="7" id="KW-1185">Reference proteome</keyword>
<sequence length="205" mass="22864">MNVPRAQICEIQSPIDGRKSSRGDPRRLDPHPIVHLVFTPGREIHPSRLFCQADLFRVPDNPHLYPSEYTYYADQKVVGRDGLPIFALAHTPYPNWDLVLAQVGNHLLTVGSAESHLLIGRQPVQAYLKPGSNDILFLVVGLSVQQLGRYVLRYTVYEENGALLATCLGQKFDVLPAGQYSGLRSSTHLTNSMAQLNIPGLRRRA</sequence>
<feature type="domain" description="Velvet" evidence="5">
    <location>
        <begin position="1"/>
        <end position="203"/>
    </location>
</feature>
<dbReference type="Pfam" id="PF11754">
    <property type="entry name" value="Velvet"/>
    <property type="match status" value="1"/>
</dbReference>
<organism evidence="6 7">
    <name type="scientific">Mycena rosella</name>
    <name type="common">Pink bonnet</name>
    <name type="synonym">Agaricus rosellus</name>
    <dbReference type="NCBI Taxonomy" id="1033263"/>
    <lineage>
        <taxon>Eukaryota</taxon>
        <taxon>Fungi</taxon>
        <taxon>Dikarya</taxon>
        <taxon>Basidiomycota</taxon>
        <taxon>Agaricomycotina</taxon>
        <taxon>Agaricomycetes</taxon>
        <taxon>Agaricomycetidae</taxon>
        <taxon>Agaricales</taxon>
        <taxon>Marasmiineae</taxon>
        <taxon>Mycenaceae</taxon>
        <taxon>Mycena</taxon>
    </lineage>
</organism>
<dbReference type="InterPro" id="IPR021740">
    <property type="entry name" value="Velvet"/>
</dbReference>
<evidence type="ECO:0000313" key="7">
    <source>
        <dbReference type="Proteomes" id="UP001221757"/>
    </source>
</evidence>
<dbReference type="InterPro" id="IPR037525">
    <property type="entry name" value="Velvet_dom"/>
</dbReference>
<evidence type="ECO:0000313" key="6">
    <source>
        <dbReference type="EMBL" id="KAJ7703066.1"/>
    </source>
</evidence>
<dbReference type="PANTHER" id="PTHR33572">
    <property type="entry name" value="SPORE DEVELOPMENT REGULATOR VOSA"/>
    <property type="match status" value="1"/>
</dbReference>
<protein>
    <recommendedName>
        <fullName evidence="5">Velvet domain-containing protein</fullName>
    </recommendedName>
</protein>
<reference evidence="6" key="1">
    <citation type="submission" date="2023-03" db="EMBL/GenBank/DDBJ databases">
        <title>Massive genome expansion in bonnet fungi (Mycena s.s.) driven by repeated elements and novel gene families across ecological guilds.</title>
        <authorList>
            <consortium name="Lawrence Berkeley National Laboratory"/>
            <person name="Harder C.B."/>
            <person name="Miyauchi S."/>
            <person name="Viragh M."/>
            <person name="Kuo A."/>
            <person name="Thoen E."/>
            <person name="Andreopoulos B."/>
            <person name="Lu D."/>
            <person name="Skrede I."/>
            <person name="Drula E."/>
            <person name="Henrissat B."/>
            <person name="Morin E."/>
            <person name="Kohler A."/>
            <person name="Barry K."/>
            <person name="LaButti K."/>
            <person name="Morin E."/>
            <person name="Salamov A."/>
            <person name="Lipzen A."/>
            <person name="Mereny Z."/>
            <person name="Hegedus B."/>
            <person name="Baldrian P."/>
            <person name="Stursova M."/>
            <person name="Weitz H."/>
            <person name="Taylor A."/>
            <person name="Grigoriev I.V."/>
            <person name="Nagy L.G."/>
            <person name="Martin F."/>
            <person name="Kauserud H."/>
        </authorList>
    </citation>
    <scope>NUCLEOTIDE SEQUENCE</scope>
    <source>
        <strain evidence="6">CBHHK067</strain>
    </source>
</reference>
<comment type="caution">
    <text evidence="6">The sequence shown here is derived from an EMBL/GenBank/DDBJ whole genome shotgun (WGS) entry which is preliminary data.</text>
</comment>
<dbReference type="AlphaFoldDB" id="A0AAD7E1K5"/>
<evidence type="ECO:0000256" key="2">
    <source>
        <dbReference type="ARBA" id="ARBA00023015"/>
    </source>
</evidence>
<dbReference type="PANTHER" id="PTHR33572:SF3">
    <property type="entry name" value="VELVET COMPLEX SUBUNIT B"/>
    <property type="match status" value="1"/>
</dbReference>
<dbReference type="GO" id="GO:0005634">
    <property type="term" value="C:nucleus"/>
    <property type="evidence" value="ECO:0007669"/>
    <property type="project" value="UniProtKB-SubCell"/>
</dbReference>
<dbReference type="Proteomes" id="UP001221757">
    <property type="component" value="Unassembled WGS sequence"/>
</dbReference>
<keyword evidence="2" id="KW-0805">Transcription regulation</keyword>
<gene>
    <name evidence="6" type="ORF">B0H17DRAFT_1194309</name>
</gene>
<dbReference type="InterPro" id="IPR038491">
    <property type="entry name" value="Velvet_dom_sf"/>
</dbReference>
<keyword evidence="4" id="KW-0539">Nucleus</keyword>
<evidence type="ECO:0000256" key="4">
    <source>
        <dbReference type="ARBA" id="ARBA00023242"/>
    </source>
</evidence>
<evidence type="ECO:0000259" key="5">
    <source>
        <dbReference type="PROSITE" id="PS51821"/>
    </source>
</evidence>
<name>A0AAD7E1K5_MYCRO</name>
<dbReference type="EMBL" id="JARKIE010000013">
    <property type="protein sequence ID" value="KAJ7703066.1"/>
    <property type="molecule type" value="Genomic_DNA"/>
</dbReference>
<keyword evidence="3" id="KW-0804">Transcription</keyword>
<proteinExistence type="predicted"/>
<accession>A0AAD7E1K5</accession>
<dbReference type="Gene3D" id="2.60.40.3960">
    <property type="entry name" value="Velvet domain"/>
    <property type="match status" value="1"/>
</dbReference>
<comment type="subcellular location">
    <subcellularLocation>
        <location evidence="1">Nucleus</location>
    </subcellularLocation>
</comment>
<dbReference type="PROSITE" id="PS51821">
    <property type="entry name" value="VELVET"/>
    <property type="match status" value="1"/>
</dbReference>
<evidence type="ECO:0000256" key="3">
    <source>
        <dbReference type="ARBA" id="ARBA00023163"/>
    </source>
</evidence>